<accession>A0A645EXS5</accession>
<evidence type="ECO:0000313" key="2">
    <source>
        <dbReference type="EMBL" id="MPN06270.1"/>
    </source>
</evidence>
<gene>
    <name evidence="2" type="primary">ycdZ_2</name>
    <name evidence="2" type="ORF">SDC9_153526</name>
</gene>
<dbReference type="Pfam" id="PF06496">
    <property type="entry name" value="DUF1097"/>
    <property type="match status" value="1"/>
</dbReference>
<dbReference type="InterPro" id="IPR009476">
    <property type="entry name" value="DUF1097"/>
</dbReference>
<sequence>MYLIILGISTGILCGVWTFVAPLIALSVWGGFAGTTTYFASGKHGLEGIGLAIRCNLAGIACGMSMMFLTNLFGFSGGGAVASAIISAVMCFLGLWKYTTFVPGIFLGCFTTFAANGDWILLGSSVILGAILGYGCDASGTWAYNKYFAKNDVVENNGEVN</sequence>
<feature type="transmembrane region" description="Helical" evidence="1">
    <location>
        <begin position="119"/>
        <end position="136"/>
    </location>
</feature>
<name>A0A645EXS5_9ZZZZ</name>
<dbReference type="AlphaFoldDB" id="A0A645EXS5"/>
<evidence type="ECO:0000256" key="1">
    <source>
        <dbReference type="SAM" id="Phobius"/>
    </source>
</evidence>
<dbReference type="EMBL" id="VSSQ01052172">
    <property type="protein sequence ID" value="MPN06270.1"/>
    <property type="molecule type" value="Genomic_DNA"/>
</dbReference>
<reference evidence="2" key="1">
    <citation type="submission" date="2019-08" db="EMBL/GenBank/DDBJ databases">
        <authorList>
            <person name="Kucharzyk K."/>
            <person name="Murdoch R.W."/>
            <person name="Higgins S."/>
            <person name="Loffler F."/>
        </authorList>
    </citation>
    <scope>NUCLEOTIDE SEQUENCE</scope>
</reference>
<organism evidence="2">
    <name type="scientific">bioreactor metagenome</name>
    <dbReference type="NCBI Taxonomy" id="1076179"/>
    <lineage>
        <taxon>unclassified sequences</taxon>
        <taxon>metagenomes</taxon>
        <taxon>ecological metagenomes</taxon>
    </lineage>
</organism>
<feature type="transmembrane region" description="Helical" evidence="1">
    <location>
        <begin position="12"/>
        <end position="31"/>
    </location>
</feature>
<proteinExistence type="predicted"/>
<comment type="caution">
    <text evidence="2">The sequence shown here is derived from an EMBL/GenBank/DDBJ whole genome shotgun (WGS) entry which is preliminary data.</text>
</comment>
<keyword evidence="1" id="KW-1133">Transmembrane helix</keyword>
<keyword evidence="1" id="KW-0812">Transmembrane</keyword>
<protein>
    <submittedName>
        <fullName evidence="2">Inner membrane protein YcdZ</fullName>
    </submittedName>
</protein>
<keyword evidence="1" id="KW-0472">Membrane</keyword>